<feature type="transmembrane region" description="Helical" evidence="2">
    <location>
        <begin position="186"/>
        <end position="204"/>
    </location>
</feature>
<keyword evidence="1" id="KW-0175">Coiled coil</keyword>
<proteinExistence type="predicted"/>
<dbReference type="Proteomes" id="UP000516862">
    <property type="component" value="Chromosome"/>
</dbReference>
<keyword evidence="2" id="KW-0812">Transmembrane</keyword>
<organism evidence="3 4">
    <name type="scientific">Acinetobacter seifertii</name>
    <dbReference type="NCBI Taxonomy" id="1530123"/>
    <lineage>
        <taxon>Bacteria</taxon>
        <taxon>Pseudomonadati</taxon>
        <taxon>Pseudomonadota</taxon>
        <taxon>Gammaproteobacteria</taxon>
        <taxon>Moraxellales</taxon>
        <taxon>Moraxellaceae</taxon>
        <taxon>Acinetobacter</taxon>
        <taxon>Acinetobacter calcoaceticus/baumannii complex</taxon>
    </lineage>
</organism>
<reference evidence="3 4" key="2">
    <citation type="submission" date="2020-09" db="EMBL/GenBank/DDBJ databases">
        <authorList>
            <person name="Chen F.-J."/>
            <person name="Lee Y.-T."/>
        </authorList>
    </citation>
    <scope>NUCLEOTIDE SEQUENCE [LARGE SCALE GENOMIC DNA]</scope>
    <source>
        <strain evidence="3 4">AS73</strain>
    </source>
</reference>
<dbReference type="EMBL" id="CP061561">
    <property type="protein sequence ID" value="QNX05931.1"/>
    <property type="molecule type" value="Genomic_DNA"/>
</dbReference>
<feature type="coiled-coil region" evidence="1">
    <location>
        <begin position="2"/>
        <end position="29"/>
    </location>
</feature>
<accession>A0A7H2PSU8</accession>
<dbReference type="RefSeq" id="WP_151685493.1">
    <property type="nucleotide sequence ID" value="NZ_BKEE01000043.1"/>
</dbReference>
<keyword evidence="2" id="KW-1133">Transmembrane helix</keyword>
<evidence type="ECO:0000313" key="4">
    <source>
        <dbReference type="Proteomes" id="UP000516862"/>
    </source>
</evidence>
<dbReference type="AlphaFoldDB" id="A0A7H2PSU8"/>
<feature type="transmembrane region" description="Helical" evidence="2">
    <location>
        <begin position="216"/>
        <end position="237"/>
    </location>
</feature>
<keyword evidence="2" id="KW-0472">Membrane</keyword>
<evidence type="ECO:0000256" key="2">
    <source>
        <dbReference type="SAM" id="Phobius"/>
    </source>
</evidence>
<evidence type="ECO:0000256" key="1">
    <source>
        <dbReference type="SAM" id="Coils"/>
    </source>
</evidence>
<protein>
    <submittedName>
        <fullName evidence="3">Uncharacterized protein</fullName>
    </submittedName>
</protein>
<gene>
    <name evidence="3" type="ORF">IC796_02960</name>
</gene>
<evidence type="ECO:0000313" key="3">
    <source>
        <dbReference type="EMBL" id="QNX05931.1"/>
    </source>
</evidence>
<name>A0A7H2PSU8_9GAMM</name>
<reference evidence="4" key="1">
    <citation type="submission" date="2020-09" db="EMBL/GenBank/DDBJ databases">
        <title>Clinical and molecular characterization of Acinetobacter seifertii in Taiwan.</title>
        <authorList>
            <person name="Li L.-H."/>
            <person name="Yang Y.-S."/>
            <person name="Sun J.-R."/>
            <person name="Huang T.-W."/>
            <person name="Huang W.-C."/>
            <person name="Wang Y.-C."/>
            <person name="Kuo T.-H."/>
            <person name="Kuo S.-C."/>
            <person name="Chen T.-L."/>
        </authorList>
    </citation>
    <scope>NUCLEOTIDE SEQUENCE [LARGE SCALE GENOMIC DNA]</scope>
    <source>
        <strain evidence="4">AS73</strain>
    </source>
</reference>
<sequence>MNQKIENGLKDLNNEKNIVENKIIELSKSDYIQFLESKSDEDNNLINALGELQHLFKSTLNSSNEINLIRLFDKKLEELQSSANNKSASLNPNNILEMISVVHKADYVYYLSEINNLIGILNRYKELKITFDDLLVDNVREAIVDVNKELVGFRKSRNIADNLMTEDIYNSAVNKYRGLEENYRSYFYWGLAILLILSIFLFSLKQFIVPALFSTIEFWAVKISILLVGITLISYFLKQSAHYQRLADQNYQTQVELQAYPSFMESIPTEEAASVRKELALKYFGREVDGAAHKDMSNLISDQMKSTTEMVKATTEAIKNLKG</sequence>